<evidence type="ECO:0000313" key="3">
    <source>
        <dbReference type="Proteomes" id="UP000002045"/>
    </source>
</evidence>
<evidence type="ECO:0000256" key="1">
    <source>
        <dbReference type="SAM" id="Phobius"/>
    </source>
</evidence>
<evidence type="ECO:0000313" key="2">
    <source>
        <dbReference type="EMBL" id="CBJ80725.1"/>
    </source>
</evidence>
<keyword evidence="1" id="KW-0472">Membrane</keyword>
<dbReference type="AlphaFoldDB" id="D3V0S6"/>
<dbReference type="STRING" id="406818.XBJ1_1599"/>
<organism evidence="2 3">
    <name type="scientific">Xenorhabdus bovienii (strain SS-2004)</name>
    <name type="common">Xenorhabdus nematophila subsp. bovienii</name>
    <dbReference type="NCBI Taxonomy" id="406818"/>
    <lineage>
        <taxon>Bacteria</taxon>
        <taxon>Pseudomonadati</taxon>
        <taxon>Pseudomonadota</taxon>
        <taxon>Gammaproteobacteria</taxon>
        <taxon>Enterobacterales</taxon>
        <taxon>Morganellaceae</taxon>
        <taxon>Xenorhabdus</taxon>
    </lineage>
</organism>
<dbReference type="EMBL" id="FN667741">
    <property type="protein sequence ID" value="CBJ80725.1"/>
    <property type="molecule type" value="Genomic_DNA"/>
</dbReference>
<keyword evidence="1" id="KW-1133">Transmembrane helix</keyword>
<dbReference type="HOGENOM" id="CLU_3049404_0_0_6"/>
<keyword evidence="1" id="KW-0812">Transmembrane</keyword>
<accession>D3V0S6</accession>
<name>D3V0S6_XENBS</name>
<dbReference type="KEGG" id="xbo:XBJ1_1599"/>
<protein>
    <submittedName>
        <fullName evidence="2">Uncharacterized protein</fullName>
    </submittedName>
</protein>
<gene>
    <name evidence="2" type="ordered locus">XBJ1_1599</name>
</gene>
<reference evidence="2" key="1">
    <citation type="journal article" date="2011" name="PLoS ONE">
        <title>The entomopathogenic bacterial endosymbionts xenorhabdus and photorhabdus: convergent lifestyles from divergent genomes.</title>
        <authorList>
            <person name="Chaston J.M."/>
            <person name="Suen G."/>
            <person name="Tucker S.L."/>
            <person name="Andersen A.W."/>
            <person name="Bhasin A."/>
            <person name="Bode E."/>
            <person name="Bode H.B."/>
            <person name="Brachmann A.O."/>
            <person name="Cowles C.E."/>
            <person name="Cowles K.N."/>
            <person name="Darby C."/>
            <person name="de Leon L."/>
            <person name="Drace K."/>
            <person name="Du Z."/>
            <person name="Givaudan A."/>
            <person name="Herbert Tran E.E."/>
            <person name="Jewell K.A."/>
            <person name="Knack J.J."/>
            <person name="Krasomil-Osterfeld K.C."/>
            <person name="Kukor R."/>
            <person name="Lanois A."/>
            <person name="Latreille P."/>
            <person name="Leimgruber N.K."/>
            <person name="Lipke C.M."/>
            <person name="Liu R."/>
            <person name="Lu X."/>
            <person name="Martens E.C."/>
            <person name="Marri P.R."/>
            <person name="Medigue C."/>
            <person name="Menard M.L."/>
            <person name="Miller N.M."/>
            <person name="Morales-Soto N."/>
            <person name="Norton S."/>
            <person name="Ogier J.C."/>
            <person name="Orchard S.S."/>
            <person name="Park D."/>
            <person name="Park Y."/>
            <person name="Qurollo B.A."/>
            <person name="Sugar D.R."/>
            <person name="Richards G.R."/>
            <person name="Rouy Z."/>
            <person name="Slominski B."/>
            <person name="Slominski K."/>
            <person name="Snyder H."/>
            <person name="Tjaden B.C."/>
            <person name="van der Hoeven R."/>
            <person name="Welch R.D."/>
            <person name="Wheeler C."/>
            <person name="Xiang B."/>
            <person name="Barbazuk B."/>
            <person name="Gaudriault S."/>
            <person name="Goodner B."/>
            <person name="Slater S.C."/>
            <person name="Forst S."/>
            <person name="Goldman B.S."/>
            <person name="Goodrich-Blair H."/>
        </authorList>
    </citation>
    <scope>NUCLEOTIDE SEQUENCE [LARGE SCALE GENOMIC DNA]</scope>
    <source>
        <strain evidence="2">SS-2004</strain>
    </source>
</reference>
<sequence length="54" mass="6386">MKIINLSHQDMLLFYSSVYITLSLLEQALIQHQNRVMHLGARIYFPIKITELCH</sequence>
<proteinExistence type="predicted"/>
<feature type="transmembrane region" description="Helical" evidence="1">
    <location>
        <begin position="12"/>
        <end position="30"/>
    </location>
</feature>
<dbReference type="Proteomes" id="UP000002045">
    <property type="component" value="Chromosome"/>
</dbReference>